<dbReference type="SMART" id="SM00487">
    <property type="entry name" value="DEXDc"/>
    <property type="match status" value="1"/>
</dbReference>
<keyword evidence="2" id="KW-0238">DNA-binding</keyword>
<dbReference type="PANTHER" id="PTHR13710">
    <property type="entry name" value="DNA HELICASE RECQ FAMILY MEMBER"/>
    <property type="match status" value="1"/>
</dbReference>
<dbReference type="GO" id="GO:0005737">
    <property type="term" value="C:cytoplasm"/>
    <property type="evidence" value="ECO:0007669"/>
    <property type="project" value="TreeGrafter"/>
</dbReference>
<dbReference type="InterPro" id="IPR014001">
    <property type="entry name" value="Helicase_ATP-bd"/>
</dbReference>
<dbReference type="SMART" id="SM00490">
    <property type="entry name" value="HELICc"/>
    <property type="match status" value="1"/>
</dbReference>
<dbReference type="PROSITE" id="PS51192">
    <property type="entry name" value="HELICASE_ATP_BIND_1"/>
    <property type="match status" value="1"/>
</dbReference>
<dbReference type="Pfam" id="PF00271">
    <property type="entry name" value="Helicase_C"/>
    <property type="match status" value="1"/>
</dbReference>
<proteinExistence type="inferred from homology"/>
<keyword evidence="10" id="KW-0547">Nucleotide-binding</keyword>
<feature type="domain" description="Helicase C-terminal" evidence="9">
    <location>
        <begin position="358"/>
        <end position="492"/>
    </location>
</feature>
<comment type="similarity">
    <text evidence="1">Belongs to the helicase family. RecQ subfamily.</text>
</comment>
<evidence type="ECO:0000256" key="6">
    <source>
        <dbReference type="ARBA" id="ARBA00044566"/>
    </source>
</evidence>
<evidence type="ECO:0000259" key="9">
    <source>
        <dbReference type="PROSITE" id="PS51194"/>
    </source>
</evidence>
<keyword evidence="7" id="KW-0175">Coiled coil</keyword>
<evidence type="ECO:0000313" key="11">
    <source>
        <dbReference type="Proteomes" id="UP000770661"/>
    </source>
</evidence>
<reference evidence="10" key="1">
    <citation type="submission" date="2020-07" db="EMBL/GenBank/DDBJ databases">
        <title>The High-quality genome of the commercially important snow crab, Chionoecetes opilio.</title>
        <authorList>
            <person name="Jeong J.-H."/>
            <person name="Ryu S."/>
        </authorList>
    </citation>
    <scope>NUCLEOTIDE SEQUENCE</scope>
    <source>
        <strain evidence="10">MADBK_172401_WGS</strain>
        <tissue evidence="10">Digestive gland</tissue>
    </source>
</reference>
<evidence type="ECO:0000313" key="10">
    <source>
        <dbReference type="EMBL" id="KAG0726154.1"/>
    </source>
</evidence>
<dbReference type="Gene3D" id="3.40.50.300">
    <property type="entry name" value="P-loop containing nucleotide triphosphate hydrolases"/>
    <property type="match status" value="3"/>
</dbReference>
<keyword evidence="10" id="KW-0067">ATP-binding</keyword>
<dbReference type="PANTHER" id="PTHR13710:SF105">
    <property type="entry name" value="ATP-DEPENDENT DNA HELICASE Q1"/>
    <property type="match status" value="1"/>
</dbReference>
<feature type="coiled-coil region" evidence="7">
    <location>
        <begin position="22"/>
        <end position="49"/>
    </location>
</feature>
<dbReference type="GO" id="GO:0005694">
    <property type="term" value="C:chromosome"/>
    <property type="evidence" value="ECO:0007669"/>
    <property type="project" value="TreeGrafter"/>
</dbReference>
<dbReference type="GO" id="GO:0009378">
    <property type="term" value="F:four-way junction helicase activity"/>
    <property type="evidence" value="ECO:0007669"/>
    <property type="project" value="TreeGrafter"/>
</dbReference>
<evidence type="ECO:0000256" key="5">
    <source>
        <dbReference type="ARBA" id="ARBA00034808"/>
    </source>
</evidence>
<dbReference type="InterPro" id="IPR001650">
    <property type="entry name" value="Helicase_C-like"/>
</dbReference>
<sequence>MEECEVLEVKEECTSQDSASELIRVELEIKEVTREIQLLLGRKQQLIAKRDKLKDSIQHDKSAQLAQKNWDRDDFPWSKELQNIQKNIFKIPKLRAHQLPTMNATLSAVDCFLIMPTGGGKSLCYQLPAHVSKVSPLVSLMEDQIMGMQALNVQAQMLSAASTREQVNMIHTHGGCAFTESLPPICKLWGNDICVQMCAAAGSSKATEMRGLQYPGYYQPLPVAPKAMTDPKSDLKLLYVTPEKLSKSKRFMTKLQKMYQMGRFARLAVDEVHCCSQWGHDFRPGKLLGPEDQSPPQCSVYCVDTTLIGYFFSDYKFLGIMKKMFPGIPILGLTATATSRVILDVRPKPSSQEECVTQIQRILEKEFREQSGIIYTMTIKDAETLAGDLRAQGLRVAPYHAQLEPDVRSRAVIATIAFGMGIDKPDVRFVIHHCISKSMENFYQESGRAGRDGEPAKCIIFWKFSDLARQSTMVFTEQTGLENLYGLIAYCLDGVRCRRNIIAEHFDEAWESSDCAGMCDHCKAPQEAKTLNLNDYGQKLLMILEKSSNIKQRLTGQKLVDLLLGKGATNLRVKEAIVTGLGREHAENVVAFLLMDGFLKEDFHFTPYSTLSYIVPGMSLKL</sequence>
<evidence type="ECO:0000256" key="4">
    <source>
        <dbReference type="ARBA" id="ARBA00034617"/>
    </source>
</evidence>
<comment type="catalytic activity">
    <reaction evidence="4">
        <text>Couples ATP hydrolysis with the unwinding of duplex DNA by translocating in the 3'-5' direction.</text>
        <dbReference type="EC" id="5.6.2.4"/>
    </reaction>
</comment>
<dbReference type="InterPro" id="IPR027417">
    <property type="entry name" value="P-loop_NTPase"/>
</dbReference>
<dbReference type="EMBL" id="JACEEZ010004786">
    <property type="protein sequence ID" value="KAG0726154.1"/>
    <property type="molecule type" value="Genomic_DNA"/>
</dbReference>
<organism evidence="10 11">
    <name type="scientific">Chionoecetes opilio</name>
    <name type="common">Atlantic snow crab</name>
    <name type="synonym">Cancer opilio</name>
    <dbReference type="NCBI Taxonomy" id="41210"/>
    <lineage>
        <taxon>Eukaryota</taxon>
        <taxon>Metazoa</taxon>
        <taxon>Ecdysozoa</taxon>
        <taxon>Arthropoda</taxon>
        <taxon>Crustacea</taxon>
        <taxon>Multicrustacea</taxon>
        <taxon>Malacostraca</taxon>
        <taxon>Eumalacostraca</taxon>
        <taxon>Eucarida</taxon>
        <taxon>Decapoda</taxon>
        <taxon>Pleocyemata</taxon>
        <taxon>Brachyura</taxon>
        <taxon>Eubrachyura</taxon>
        <taxon>Majoidea</taxon>
        <taxon>Majidae</taxon>
        <taxon>Chionoecetes</taxon>
    </lineage>
</organism>
<dbReference type="OrthoDB" id="10261556at2759"/>
<dbReference type="AlphaFoldDB" id="A0A8J5CYS6"/>
<dbReference type="Proteomes" id="UP000770661">
    <property type="component" value="Unassembled WGS sequence"/>
</dbReference>
<keyword evidence="3" id="KW-0413">Isomerase</keyword>
<dbReference type="EC" id="5.6.2.4" evidence="5"/>
<evidence type="ECO:0000259" key="8">
    <source>
        <dbReference type="PROSITE" id="PS51192"/>
    </source>
</evidence>
<dbReference type="GO" id="GO:0043138">
    <property type="term" value="F:3'-5' DNA helicase activity"/>
    <property type="evidence" value="ECO:0007669"/>
    <property type="project" value="UniProtKB-EC"/>
</dbReference>
<dbReference type="Gene3D" id="1.10.10.10">
    <property type="entry name" value="Winged helix-like DNA-binding domain superfamily/Winged helix DNA-binding domain"/>
    <property type="match status" value="1"/>
</dbReference>
<keyword evidence="11" id="KW-1185">Reference proteome</keyword>
<accession>A0A8J5CYS6</accession>
<name>A0A8J5CYS6_CHIOP</name>
<dbReference type="GO" id="GO:0003677">
    <property type="term" value="F:DNA binding"/>
    <property type="evidence" value="ECO:0007669"/>
    <property type="project" value="UniProtKB-KW"/>
</dbReference>
<feature type="domain" description="Helicase ATP-binding" evidence="8">
    <location>
        <begin position="102"/>
        <end position="355"/>
    </location>
</feature>
<evidence type="ECO:0000256" key="3">
    <source>
        <dbReference type="ARBA" id="ARBA00023235"/>
    </source>
</evidence>
<gene>
    <name evidence="10" type="primary">Recql</name>
    <name evidence="10" type="ORF">GWK47_037170</name>
</gene>
<keyword evidence="10" id="KW-0347">Helicase</keyword>
<dbReference type="Pfam" id="PF16124">
    <property type="entry name" value="RecQ_Zn_bind"/>
    <property type="match status" value="1"/>
</dbReference>
<comment type="caution">
    <text evidence="10">The sequence shown here is derived from an EMBL/GenBank/DDBJ whole genome shotgun (WGS) entry which is preliminary data.</text>
</comment>
<evidence type="ECO:0000256" key="1">
    <source>
        <dbReference type="ARBA" id="ARBA00005446"/>
    </source>
</evidence>
<dbReference type="GO" id="GO:0000724">
    <property type="term" value="P:double-strand break repair via homologous recombination"/>
    <property type="evidence" value="ECO:0007669"/>
    <property type="project" value="TreeGrafter"/>
</dbReference>
<dbReference type="InterPro" id="IPR036388">
    <property type="entry name" value="WH-like_DNA-bd_sf"/>
</dbReference>
<keyword evidence="10" id="KW-0378">Hydrolase</keyword>
<evidence type="ECO:0000256" key="2">
    <source>
        <dbReference type="ARBA" id="ARBA00023125"/>
    </source>
</evidence>
<dbReference type="InterPro" id="IPR032284">
    <property type="entry name" value="RecQ_Zn-bd"/>
</dbReference>
<protein>
    <recommendedName>
        <fullName evidence="5">DNA 3'-5' helicase</fullName>
        <ecNumber evidence="5">5.6.2.4</ecNumber>
    </recommendedName>
    <alternativeName>
        <fullName evidence="6">DNA 3'-5' helicase Q1</fullName>
    </alternativeName>
</protein>
<dbReference type="PROSITE" id="PS51194">
    <property type="entry name" value="HELICASE_CTER"/>
    <property type="match status" value="1"/>
</dbReference>
<evidence type="ECO:0000256" key="7">
    <source>
        <dbReference type="SAM" id="Coils"/>
    </source>
</evidence>
<dbReference type="SUPFAM" id="SSF52540">
    <property type="entry name" value="P-loop containing nucleoside triphosphate hydrolases"/>
    <property type="match status" value="2"/>
</dbReference>